<feature type="region of interest" description="Disordered" evidence="1">
    <location>
        <begin position="250"/>
        <end position="276"/>
    </location>
</feature>
<dbReference type="GO" id="GO:0000702">
    <property type="term" value="F:oxidized base lesion DNA N-glycosylase activity"/>
    <property type="evidence" value="ECO:0007669"/>
    <property type="project" value="UniProtKB-ARBA"/>
</dbReference>
<evidence type="ECO:0000256" key="1">
    <source>
        <dbReference type="SAM" id="MobiDB-lite"/>
    </source>
</evidence>
<dbReference type="PANTHER" id="PTHR47203:SF1">
    <property type="entry name" value="HYPOTHETICAL BASE EXCISION DNA REPAIR PROTEIN (EUROFUNG)"/>
    <property type="match status" value="1"/>
</dbReference>
<dbReference type="InterPro" id="IPR023170">
    <property type="entry name" value="HhH_base_excis_C"/>
</dbReference>
<dbReference type="GeneID" id="20351023"/>
<name>J3PAP0_GAET3</name>
<dbReference type="CDD" id="cd00056">
    <property type="entry name" value="ENDO3c"/>
    <property type="match status" value="1"/>
</dbReference>
<dbReference type="AlphaFoldDB" id="J3PAP0"/>
<dbReference type="Pfam" id="PF00730">
    <property type="entry name" value="HhH-GPD"/>
    <property type="match status" value="1"/>
</dbReference>
<evidence type="ECO:0000259" key="2">
    <source>
        <dbReference type="SMART" id="SM00478"/>
    </source>
</evidence>
<dbReference type="Proteomes" id="UP000006039">
    <property type="component" value="Unassembled WGS sequence"/>
</dbReference>
<accession>J3PAP0</accession>
<reference evidence="3" key="2">
    <citation type="submission" date="2010-07" db="EMBL/GenBank/DDBJ databases">
        <authorList>
            <consortium name="The Broad Institute Genome Sequencing Platform"/>
            <consortium name="Broad Institute Genome Sequencing Center for Infectious Disease"/>
            <person name="Ma L.-J."/>
            <person name="Dead R."/>
            <person name="Young S."/>
            <person name="Zeng Q."/>
            <person name="Koehrsen M."/>
            <person name="Alvarado L."/>
            <person name="Berlin A."/>
            <person name="Chapman S.B."/>
            <person name="Chen Z."/>
            <person name="Freedman E."/>
            <person name="Gellesch M."/>
            <person name="Goldberg J."/>
            <person name="Griggs A."/>
            <person name="Gujja S."/>
            <person name="Heilman E.R."/>
            <person name="Heiman D."/>
            <person name="Hepburn T."/>
            <person name="Howarth C."/>
            <person name="Jen D."/>
            <person name="Larson L."/>
            <person name="Mehta T."/>
            <person name="Neiman D."/>
            <person name="Pearson M."/>
            <person name="Roberts A."/>
            <person name="Saif S."/>
            <person name="Shea T."/>
            <person name="Shenoy N."/>
            <person name="Sisk P."/>
            <person name="Stolte C."/>
            <person name="Sykes S."/>
            <person name="Walk T."/>
            <person name="White J."/>
            <person name="Yandava C."/>
            <person name="Haas B."/>
            <person name="Nusbaum C."/>
            <person name="Birren B."/>
        </authorList>
    </citation>
    <scope>NUCLEOTIDE SEQUENCE</scope>
    <source>
        <strain evidence="3">R3-111a-1</strain>
    </source>
</reference>
<feature type="compositionally biased region" description="Low complexity" evidence="1">
    <location>
        <begin position="250"/>
        <end position="259"/>
    </location>
</feature>
<evidence type="ECO:0000313" key="4">
    <source>
        <dbReference type="EnsemblFungi" id="EJT71306"/>
    </source>
</evidence>
<evidence type="ECO:0000313" key="5">
    <source>
        <dbReference type="Proteomes" id="UP000006039"/>
    </source>
</evidence>
<dbReference type="PANTHER" id="PTHR47203">
    <property type="match status" value="1"/>
</dbReference>
<dbReference type="EMBL" id="GL385400">
    <property type="protein sequence ID" value="EJT71306.1"/>
    <property type="molecule type" value="Genomic_DNA"/>
</dbReference>
<reference evidence="5" key="1">
    <citation type="submission" date="2010-07" db="EMBL/GenBank/DDBJ databases">
        <title>The genome sequence of Gaeumannomyces graminis var. tritici strain R3-111a-1.</title>
        <authorList>
            <consortium name="The Broad Institute Genome Sequencing Platform"/>
            <person name="Ma L.-J."/>
            <person name="Dead R."/>
            <person name="Young S."/>
            <person name="Zeng Q."/>
            <person name="Koehrsen M."/>
            <person name="Alvarado L."/>
            <person name="Berlin A."/>
            <person name="Chapman S.B."/>
            <person name="Chen Z."/>
            <person name="Freedman E."/>
            <person name="Gellesch M."/>
            <person name="Goldberg J."/>
            <person name="Griggs A."/>
            <person name="Gujja S."/>
            <person name="Heilman E.R."/>
            <person name="Heiman D."/>
            <person name="Hepburn T."/>
            <person name="Howarth C."/>
            <person name="Jen D."/>
            <person name="Larson L."/>
            <person name="Mehta T."/>
            <person name="Neiman D."/>
            <person name="Pearson M."/>
            <person name="Roberts A."/>
            <person name="Saif S."/>
            <person name="Shea T."/>
            <person name="Shenoy N."/>
            <person name="Sisk P."/>
            <person name="Stolte C."/>
            <person name="Sykes S."/>
            <person name="Walk T."/>
            <person name="White J."/>
            <person name="Yandava C."/>
            <person name="Haas B."/>
            <person name="Nusbaum C."/>
            <person name="Birren B."/>
        </authorList>
    </citation>
    <scope>NUCLEOTIDE SEQUENCE [LARGE SCALE GENOMIC DNA]</scope>
    <source>
        <strain evidence="5">R3-111a-1</strain>
    </source>
</reference>
<dbReference type="Gene3D" id="1.10.340.30">
    <property type="entry name" value="Hypothetical protein, domain 2"/>
    <property type="match status" value="1"/>
</dbReference>
<reference evidence="4" key="4">
    <citation type="journal article" date="2015" name="G3 (Bethesda)">
        <title>Genome sequences of three phytopathogenic species of the Magnaporthaceae family of fungi.</title>
        <authorList>
            <person name="Okagaki L.H."/>
            <person name="Nunes C.C."/>
            <person name="Sailsbery J."/>
            <person name="Clay B."/>
            <person name="Brown D."/>
            <person name="John T."/>
            <person name="Oh Y."/>
            <person name="Young N."/>
            <person name="Fitzgerald M."/>
            <person name="Haas B.J."/>
            <person name="Zeng Q."/>
            <person name="Young S."/>
            <person name="Adiconis X."/>
            <person name="Fan L."/>
            <person name="Levin J.Z."/>
            <person name="Mitchell T.K."/>
            <person name="Okubara P.A."/>
            <person name="Farman M.L."/>
            <person name="Kohn L.M."/>
            <person name="Birren B."/>
            <person name="Ma L.-J."/>
            <person name="Dean R.A."/>
        </authorList>
    </citation>
    <scope>NUCLEOTIDE SEQUENCE</scope>
    <source>
        <strain evidence="4">R3-111a-1</strain>
    </source>
</reference>
<feature type="domain" description="HhH-GPD" evidence="2">
    <location>
        <begin position="181"/>
        <end position="368"/>
    </location>
</feature>
<sequence length="393" mass="42536">MARQTSATRASQLVNLRRSSRKRPSQPGPSPPSPKRRYEEDEDRTRVKPEDGNEDVQPSMKAAKSRTIKQEQTKDEPSLQKNPPPTTQPVPSSLSSLDTSLAARKLRLYYGTDGTHATTPASPFPDFAHPTAAECRLAHSILASLHGPRERPTNPPASGPAGRAGCGDAATVLDALVRTILSQNTTDANSARAKRAMDAAYGGRHDNWAAVAAGGTARLEDAIRCGGLAAAKSRVIISILERLRERHASSSSLSSLSSSPAVAKDDDEKNQNDSIYSLEHIRDLPTADAMRELLSFRGVGPKTASCVLLFCLGRDSFAVDTHVHRIAGLLGWRPPRATRDETHLHLDARVPDTDKYGLHVLMVTHGKRCAECKAGGRAAGRCELRKAFWGREV</sequence>
<dbReference type="InterPro" id="IPR011257">
    <property type="entry name" value="DNA_glycosylase"/>
</dbReference>
<reference evidence="4" key="5">
    <citation type="submission" date="2018-04" db="UniProtKB">
        <authorList>
            <consortium name="EnsemblFungi"/>
        </authorList>
    </citation>
    <scope>IDENTIFICATION</scope>
    <source>
        <strain evidence="4">R3-111a-1</strain>
    </source>
</reference>
<dbReference type="HOGENOM" id="CLU_012862_9_1_1"/>
<dbReference type="EnsemblFungi" id="EJT71306">
    <property type="protein sequence ID" value="EJT71306"/>
    <property type="gene ID" value="GGTG_10565"/>
</dbReference>
<dbReference type="SMART" id="SM00478">
    <property type="entry name" value="ENDO3c"/>
    <property type="match status" value="1"/>
</dbReference>
<dbReference type="InterPro" id="IPR003265">
    <property type="entry name" value="HhH-GPD_domain"/>
</dbReference>
<feature type="region of interest" description="Disordered" evidence="1">
    <location>
        <begin position="1"/>
        <end position="96"/>
    </location>
</feature>
<keyword evidence="5" id="KW-1185">Reference proteome</keyword>
<gene>
    <name evidence="4" type="primary">20351023</name>
    <name evidence="3" type="ORF">GGTG_10565</name>
</gene>
<reference evidence="3" key="3">
    <citation type="submission" date="2010-09" db="EMBL/GenBank/DDBJ databases">
        <title>Annotation of Gaeumannomyces graminis var. tritici R3-111a-1.</title>
        <authorList>
            <consortium name="The Broad Institute Genome Sequencing Platform"/>
            <person name="Ma L.-J."/>
            <person name="Dead R."/>
            <person name="Young S.K."/>
            <person name="Zeng Q."/>
            <person name="Gargeya S."/>
            <person name="Fitzgerald M."/>
            <person name="Haas B."/>
            <person name="Abouelleil A."/>
            <person name="Alvarado L."/>
            <person name="Arachchi H.M."/>
            <person name="Berlin A."/>
            <person name="Brown A."/>
            <person name="Chapman S.B."/>
            <person name="Chen Z."/>
            <person name="Dunbar C."/>
            <person name="Freedman E."/>
            <person name="Gearin G."/>
            <person name="Gellesch M."/>
            <person name="Goldberg J."/>
            <person name="Griggs A."/>
            <person name="Gujja S."/>
            <person name="Heiman D."/>
            <person name="Howarth C."/>
            <person name="Larson L."/>
            <person name="Lui A."/>
            <person name="MacDonald P.J.P."/>
            <person name="Mehta T."/>
            <person name="Montmayeur A."/>
            <person name="Murphy C."/>
            <person name="Neiman D."/>
            <person name="Pearson M."/>
            <person name="Priest M."/>
            <person name="Roberts A."/>
            <person name="Saif S."/>
            <person name="Shea T."/>
            <person name="Shenoy N."/>
            <person name="Sisk P."/>
            <person name="Stolte C."/>
            <person name="Sykes S."/>
            <person name="Yandava C."/>
            <person name="Wortman J."/>
            <person name="Nusbaum C."/>
            <person name="Birren B."/>
        </authorList>
    </citation>
    <scope>NUCLEOTIDE SEQUENCE</scope>
    <source>
        <strain evidence="3">R3-111a-1</strain>
    </source>
</reference>
<dbReference type="Gene3D" id="1.10.1670.10">
    <property type="entry name" value="Helix-hairpin-Helix base-excision DNA repair enzymes (C-terminal)"/>
    <property type="match status" value="1"/>
</dbReference>
<dbReference type="GO" id="GO:0006285">
    <property type="term" value="P:base-excision repair, AP site formation"/>
    <property type="evidence" value="ECO:0007669"/>
    <property type="project" value="UniProtKB-ARBA"/>
</dbReference>
<feature type="compositionally biased region" description="Basic and acidic residues" evidence="1">
    <location>
        <begin position="36"/>
        <end position="51"/>
    </location>
</feature>
<dbReference type="RefSeq" id="XP_009226703.1">
    <property type="nucleotide sequence ID" value="XM_009228439.1"/>
</dbReference>
<proteinExistence type="predicted"/>
<feature type="region of interest" description="Disordered" evidence="1">
    <location>
        <begin position="145"/>
        <end position="164"/>
    </location>
</feature>
<feature type="compositionally biased region" description="Basic and acidic residues" evidence="1">
    <location>
        <begin position="68"/>
        <end position="78"/>
    </location>
</feature>
<dbReference type="SUPFAM" id="SSF48150">
    <property type="entry name" value="DNA-glycosylase"/>
    <property type="match status" value="1"/>
</dbReference>
<organism evidence="3">
    <name type="scientific">Gaeumannomyces tritici (strain R3-111a-1)</name>
    <name type="common">Wheat and barley take-all root rot fungus</name>
    <name type="synonym">Gaeumannomyces graminis var. tritici</name>
    <dbReference type="NCBI Taxonomy" id="644352"/>
    <lineage>
        <taxon>Eukaryota</taxon>
        <taxon>Fungi</taxon>
        <taxon>Dikarya</taxon>
        <taxon>Ascomycota</taxon>
        <taxon>Pezizomycotina</taxon>
        <taxon>Sordariomycetes</taxon>
        <taxon>Sordariomycetidae</taxon>
        <taxon>Magnaporthales</taxon>
        <taxon>Magnaporthaceae</taxon>
        <taxon>Gaeumannomyces</taxon>
    </lineage>
</organism>
<dbReference type="OrthoDB" id="5607at2759"/>
<dbReference type="STRING" id="644352.J3PAP0"/>
<dbReference type="VEuPathDB" id="FungiDB:GGTG_10565"/>
<dbReference type="eggNOG" id="ENOG502QRUG">
    <property type="taxonomic scope" value="Eukaryota"/>
</dbReference>
<protein>
    <recommendedName>
        <fullName evidence="2">HhH-GPD domain-containing protein</fullName>
    </recommendedName>
</protein>
<feature type="compositionally biased region" description="Polar residues" evidence="1">
    <location>
        <begin position="1"/>
        <end position="14"/>
    </location>
</feature>
<evidence type="ECO:0000313" key="3">
    <source>
        <dbReference type="EMBL" id="EJT71306.1"/>
    </source>
</evidence>